<dbReference type="InterPro" id="IPR024983">
    <property type="entry name" value="CHAT_dom"/>
</dbReference>
<gene>
    <name evidence="2" type="ORF">MiSe_54700</name>
</gene>
<dbReference type="EMBL" id="BLAY01000096">
    <property type="protein sequence ID" value="GET40659.1"/>
    <property type="molecule type" value="Genomic_DNA"/>
</dbReference>
<dbReference type="AlphaFoldDB" id="A0AAV3WJY5"/>
<comment type="caution">
    <text evidence="2">The sequence shown here is derived from an EMBL/GenBank/DDBJ whole genome shotgun (WGS) entry which is preliminary data.</text>
</comment>
<reference evidence="2" key="1">
    <citation type="submission" date="2019-10" db="EMBL/GenBank/DDBJ databases">
        <title>Draft genome sequece of Microseira wollei NIES-4236.</title>
        <authorList>
            <person name="Yamaguchi H."/>
            <person name="Suzuki S."/>
            <person name="Kawachi M."/>
        </authorList>
    </citation>
    <scope>NUCLEOTIDE SEQUENCE</scope>
    <source>
        <strain evidence="2">NIES-4236</strain>
    </source>
</reference>
<protein>
    <submittedName>
        <fullName evidence="2">TPR repeat protein</fullName>
    </submittedName>
</protein>
<proteinExistence type="predicted"/>
<keyword evidence="3" id="KW-1185">Reference proteome</keyword>
<evidence type="ECO:0000313" key="2">
    <source>
        <dbReference type="EMBL" id="GET40659.1"/>
    </source>
</evidence>
<feature type="domain" description="CHAT" evidence="1">
    <location>
        <begin position="9"/>
        <end position="139"/>
    </location>
</feature>
<evidence type="ECO:0000313" key="3">
    <source>
        <dbReference type="Proteomes" id="UP001050975"/>
    </source>
</evidence>
<name>A0AAV3WJY5_9CYAN</name>
<evidence type="ECO:0000259" key="1">
    <source>
        <dbReference type="Pfam" id="PF12770"/>
    </source>
</evidence>
<sequence>MAEIKQEITSKVLLNEEFTNESFKKAIEIQPFPVVHLATHGQFSSNPDETFLLTWNDRISIKDFDLLFQNRNLVGGEPIELLVMSACQTATGDNRATLGLAGFALGSGARSTVASLWSVSDESTANLMSEFYQQLIANSSPHIVSGCIGCVWRAKGMGEQRGWGRKNAFSHNQLYTTDLSRT</sequence>
<dbReference type="RefSeq" id="WP_264196713.1">
    <property type="nucleotide sequence ID" value="NZ_BLAY01000096.1"/>
</dbReference>
<dbReference type="Pfam" id="PF12770">
    <property type="entry name" value="CHAT"/>
    <property type="match status" value="1"/>
</dbReference>
<dbReference type="Proteomes" id="UP001050975">
    <property type="component" value="Unassembled WGS sequence"/>
</dbReference>
<organism evidence="2 3">
    <name type="scientific">Microseira wollei NIES-4236</name>
    <dbReference type="NCBI Taxonomy" id="2530354"/>
    <lineage>
        <taxon>Bacteria</taxon>
        <taxon>Bacillati</taxon>
        <taxon>Cyanobacteriota</taxon>
        <taxon>Cyanophyceae</taxon>
        <taxon>Oscillatoriophycideae</taxon>
        <taxon>Aerosakkonematales</taxon>
        <taxon>Aerosakkonemataceae</taxon>
        <taxon>Microseira</taxon>
    </lineage>
</organism>
<accession>A0AAV3WJY5</accession>